<keyword evidence="4 6" id="KW-0326">Glycosidase</keyword>
<dbReference type="Gene3D" id="2.160.20.10">
    <property type="entry name" value="Single-stranded right-handed beta-helix, Pectin lyase-like"/>
    <property type="match status" value="2"/>
</dbReference>
<keyword evidence="9" id="KW-1185">Reference proteome</keyword>
<dbReference type="InterPro" id="IPR012334">
    <property type="entry name" value="Pectin_lyas_fold"/>
</dbReference>
<gene>
    <name evidence="8" type="ORF">HID58_076131</name>
</gene>
<accession>A0ABQ7YLL0</accession>
<dbReference type="SUPFAM" id="SSF51126">
    <property type="entry name" value="Pectin lyase-like"/>
    <property type="match status" value="2"/>
</dbReference>
<evidence type="ECO:0000256" key="5">
    <source>
        <dbReference type="PROSITE-ProRule" id="PRU10052"/>
    </source>
</evidence>
<dbReference type="SMART" id="SM00710">
    <property type="entry name" value="PbH1"/>
    <property type="match status" value="5"/>
</dbReference>
<dbReference type="PANTHER" id="PTHR31736">
    <property type="match status" value="1"/>
</dbReference>
<dbReference type="PANTHER" id="PTHR31736:SF20">
    <property type="entry name" value="POLYGALACTURONASE"/>
    <property type="match status" value="1"/>
</dbReference>
<evidence type="ECO:0000256" key="4">
    <source>
        <dbReference type="ARBA" id="ARBA00023295"/>
    </source>
</evidence>
<dbReference type="EMBL" id="JAGKQM010000017">
    <property type="protein sequence ID" value="KAH0869109.1"/>
    <property type="molecule type" value="Genomic_DNA"/>
</dbReference>
<reference evidence="8 9" key="1">
    <citation type="submission" date="2021-05" db="EMBL/GenBank/DDBJ databases">
        <title>Genome Assembly of Synthetic Allotetraploid Brassica napus Reveals Homoeologous Exchanges between Subgenomes.</title>
        <authorList>
            <person name="Davis J.T."/>
        </authorList>
    </citation>
    <scope>NUCLEOTIDE SEQUENCE [LARGE SCALE GENOMIC DNA]</scope>
    <source>
        <strain evidence="9">cv. Da-Ae</strain>
        <tissue evidence="8">Seedling</tissue>
    </source>
</reference>
<evidence type="ECO:0000313" key="9">
    <source>
        <dbReference type="Proteomes" id="UP000824890"/>
    </source>
</evidence>
<organism evidence="8 9">
    <name type="scientific">Brassica napus</name>
    <name type="common">Rape</name>
    <dbReference type="NCBI Taxonomy" id="3708"/>
    <lineage>
        <taxon>Eukaryota</taxon>
        <taxon>Viridiplantae</taxon>
        <taxon>Streptophyta</taxon>
        <taxon>Embryophyta</taxon>
        <taxon>Tracheophyta</taxon>
        <taxon>Spermatophyta</taxon>
        <taxon>Magnoliopsida</taxon>
        <taxon>eudicotyledons</taxon>
        <taxon>Gunneridae</taxon>
        <taxon>Pentapetalae</taxon>
        <taxon>rosids</taxon>
        <taxon>malvids</taxon>
        <taxon>Brassicales</taxon>
        <taxon>Brassicaceae</taxon>
        <taxon>Brassiceae</taxon>
        <taxon>Brassica</taxon>
    </lineage>
</organism>
<sequence length="588" mass="64172">MKSSYHPHIMEIIVRVVFVLTLVNFGFLNGQVYDVLKFGAKGDGTTDDSEAFVEAWKAMCSSGGSNKTLLVPSDNTFLLQPLVFQGPCNSPSVQVQLEGKIVAPLNKAVWSDFKSYEWVSFNKIIGLTVLGSGTINGRGSSFWEANMPASKRPTQLHFQGCNNLEINGITSFDSPRNHISLTDCRQVKITQIKLIAPGDSPNTDGIDISTSTDVEIYDTIVGTGDDCVALNSGSINISIARMRCGPGHGISVGSLGKDGEESIVENVQVTNCTFNDTNNGARIKTWPNGKGYARNIVFMDIMLTETKNPIIIDQQYIDKGRIDVEESSAVAISNVTFTDFHGTSRQDEIIKIDCSEVTCCKDIVLDRINITTVDGNKPIVECSNAYGNSTNAYDGCLKTQMNVFKTFSIALQLHFQGCNNLEINGITSFDSPEKPYLNPRLQTSEIKVIAPRDSPNTDGIDISTSTDVEIYDIIVGTGTELDISPFRITKFPVSNGDDCVALNCGSININITRMQCGPGHGIRNIVFNDITLTETKNPIIIDQHYNKGHINVEIELIFTTVDGNKPVIECSNAYGKSTNAYDGCLKTQ</sequence>
<keyword evidence="7" id="KW-1133">Transmembrane helix</keyword>
<evidence type="ECO:0000256" key="1">
    <source>
        <dbReference type="ARBA" id="ARBA00008834"/>
    </source>
</evidence>
<protein>
    <recommendedName>
        <fullName evidence="10">Polygalacturonase</fullName>
    </recommendedName>
</protein>
<evidence type="ECO:0000256" key="3">
    <source>
        <dbReference type="ARBA" id="ARBA00023180"/>
    </source>
</evidence>
<evidence type="ECO:0000313" key="8">
    <source>
        <dbReference type="EMBL" id="KAH0869109.1"/>
    </source>
</evidence>
<dbReference type="InterPro" id="IPR000743">
    <property type="entry name" value="Glyco_hydro_28"/>
</dbReference>
<comment type="caution">
    <text evidence="8">The sequence shown here is derived from an EMBL/GenBank/DDBJ whole genome shotgun (WGS) entry which is preliminary data.</text>
</comment>
<dbReference type="PROSITE" id="PS00502">
    <property type="entry name" value="POLYGALACTURONASE"/>
    <property type="match status" value="1"/>
</dbReference>
<keyword evidence="7" id="KW-0812">Transmembrane</keyword>
<keyword evidence="2 6" id="KW-0378">Hydrolase</keyword>
<name>A0ABQ7YLL0_BRANA</name>
<dbReference type="InterPro" id="IPR006626">
    <property type="entry name" value="PbH1"/>
</dbReference>
<feature type="transmembrane region" description="Helical" evidence="7">
    <location>
        <begin position="12"/>
        <end position="28"/>
    </location>
</feature>
<dbReference type="Pfam" id="PF00295">
    <property type="entry name" value="Glyco_hydro_28"/>
    <property type="match status" value="3"/>
</dbReference>
<feature type="active site" evidence="5">
    <location>
        <position position="248"/>
    </location>
</feature>
<evidence type="ECO:0000256" key="6">
    <source>
        <dbReference type="RuleBase" id="RU361169"/>
    </source>
</evidence>
<keyword evidence="3" id="KW-0325">Glycoprotein</keyword>
<comment type="similarity">
    <text evidence="1 6">Belongs to the glycosyl hydrolase 28 family.</text>
</comment>
<dbReference type="InterPro" id="IPR011050">
    <property type="entry name" value="Pectin_lyase_fold/virulence"/>
</dbReference>
<evidence type="ECO:0000256" key="7">
    <source>
        <dbReference type="SAM" id="Phobius"/>
    </source>
</evidence>
<dbReference type="Proteomes" id="UP000824890">
    <property type="component" value="Unassembled WGS sequence"/>
</dbReference>
<evidence type="ECO:0000256" key="2">
    <source>
        <dbReference type="ARBA" id="ARBA00022801"/>
    </source>
</evidence>
<keyword evidence="7" id="KW-0472">Membrane</keyword>
<evidence type="ECO:0008006" key="10">
    <source>
        <dbReference type="Google" id="ProtNLM"/>
    </source>
</evidence>
<proteinExistence type="inferred from homology"/>